<dbReference type="STRING" id="50990.A0A4R5XE04"/>
<dbReference type="PANTHER" id="PTHR11661:SF1">
    <property type="entry name" value="LARGE RIBOSOMAL SUBUNIT PROTEIN UL11M"/>
    <property type="match status" value="1"/>
</dbReference>
<dbReference type="EMBL" id="ML170156">
    <property type="protein sequence ID" value="TDL29291.1"/>
    <property type="molecule type" value="Genomic_DNA"/>
</dbReference>
<dbReference type="InterPro" id="IPR036796">
    <property type="entry name" value="Ribosomal_uL11_N_sf"/>
</dbReference>
<dbReference type="PANTHER" id="PTHR11661">
    <property type="entry name" value="60S RIBOSOMAL PROTEIN L12"/>
    <property type="match status" value="1"/>
</dbReference>
<evidence type="ECO:0000259" key="7">
    <source>
        <dbReference type="Pfam" id="PF03946"/>
    </source>
</evidence>
<dbReference type="AlphaFoldDB" id="A0A4R5XE04"/>
<dbReference type="GO" id="GO:0070180">
    <property type="term" value="F:large ribosomal subunit rRNA binding"/>
    <property type="evidence" value="ECO:0007669"/>
    <property type="project" value="TreeGrafter"/>
</dbReference>
<evidence type="ECO:0000256" key="4">
    <source>
        <dbReference type="ARBA" id="ARBA00040104"/>
    </source>
</evidence>
<dbReference type="HAMAP" id="MF_00736">
    <property type="entry name" value="Ribosomal_uL11"/>
    <property type="match status" value="1"/>
</dbReference>
<evidence type="ECO:0000256" key="5">
    <source>
        <dbReference type="RuleBase" id="RU003978"/>
    </source>
</evidence>
<dbReference type="OrthoDB" id="1091498at2759"/>
<dbReference type="InterPro" id="IPR006519">
    <property type="entry name" value="Ribosomal_uL11_bac-typ"/>
</dbReference>
<dbReference type="InterPro" id="IPR020783">
    <property type="entry name" value="Ribosomal_uL11_C"/>
</dbReference>
<dbReference type="FunFam" id="3.30.1550.10:FF:000004">
    <property type="entry name" value="Mitochondrial 54S ribosomal protein YmL19"/>
    <property type="match status" value="1"/>
</dbReference>
<keyword evidence="3 5" id="KW-0687">Ribonucleoprotein</keyword>
<proteinExistence type="inferred from homology"/>
<dbReference type="Gene3D" id="1.10.10.250">
    <property type="entry name" value="Ribosomal protein L11, C-terminal domain"/>
    <property type="match status" value="1"/>
</dbReference>
<dbReference type="SUPFAM" id="SSF46906">
    <property type="entry name" value="Ribosomal protein L11, C-terminal domain"/>
    <property type="match status" value="1"/>
</dbReference>
<sequence length="147" mass="15584">MSKAALGRAQVVRILIAAGKAAPTPPIGPALGARGVKSMDFCKEFNARTAHIQPGVPIPTLITIQPDRTFTFTTKSPPTTYFLKKAAGLEKGTARPGHEILGTISVKHVYEIAKIKATDEHLKHLRLEAIASTVVGTAKTLGVQVVP</sequence>
<feature type="domain" description="Large ribosomal subunit protein uL11 N-terminal" evidence="7">
    <location>
        <begin position="12"/>
        <end position="70"/>
    </location>
</feature>
<dbReference type="GO" id="GO:0006412">
    <property type="term" value="P:translation"/>
    <property type="evidence" value="ECO:0007669"/>
    <property type="project" value="InterPro"/>
</dbReference>
<feature type="domain" description="Large ribosomal subunit protein uL11 C-terminal" evidence="6">
    <location>
        <begin position="75"/>
        <end position="145"/>
    </location>
</feature>
<dbReference type="CDD" id="cd00349">
    <property type="entry name" value="Ribosomal_L11"/>
    <property type="match status" value="1"/>
</dbReference>
<dbReference type="Pfam" id="PF03946">
    <property type="entry name" value="Ribosomal_L11_N"/>
    <property type="match status" value="1"/>
</dbReference>
<dbReference type="SMART" id="SM00649">
    <property type="entry name" value="RL11"/>
    <property type="match status" value="1"/>
</dbReference>
<comment type="similarity">
    <text evidence="1 5">Belongs to the universal ribosomal protein uL11 family.</text>
</comment>
<evidence type="ECO:0000256" key="1">
    <source>
        <dbReference type="ARBA" id="ARBA00010537"/>
    </source>
</evidence>
<dbReference type="Pfam" id="PF00298">
    <property type="entry name" value="Ribosomal_L11"/>
    <property type="match status" value="1"/>
</dbReference>
<accession>A0A4R5XE04</accession>
<evidence type="ECO:0000256" key="3">
    <source>
        <dbReference type="ARBA" id="ARBA00023274"/>
    </source>
</evidence>
<dbReference type="Gene3D" id="3.30.1550.10">
    <property type="entry name" value="Ribosomal protein L11/L12, N-terminal domain"/>
    <property type="match status" value="1"/>
</dbReference>
<dbReference type="InterPro" id="IPR020784">
    <property type="entry name" value="Ribosomal_uL11_N"/>
</dbReference>
<dbReference type="FunFam" id="1.10.10.250:FF:000003">
    <property type="entry name" value="Mitochondrial ribosomal protein L11"/>
    <property type="match status" value="1"/>
</dbReference>
<dbReference type="GO" id="GO:0003735">
    <property type="term" value="F:structural constituent of ribosome"/>
    <property type="evidence" value="ECO:0007669"/>
    <property type="project" value="InterPro"/>
</dbReference>
<dbReference type="InterPro" id="IPR036769">
    <property type="entry name" value="Ribosomal_uL11_C_sf"/>
</dbReference>
<organism evidence="8 9">
    <name type="scientific">Rickenella mellea</name>
    <dbReference type="NCBI Taxonomy" id="50990"/>
    <lineage>
        <taxon>Eukaryota</taxon>
        <taxon>Fungi</taxon>
        <taxon>Dikarya</taxon>
        <taxon>Basidiomycota</taxon>
        <taxon>Agaricomycotina</taxon>
        <taxon>Agaricomycetes</taxon>
        <taxon>Hymenochaetales</taxon>
        <taxon>Rickenellaceae</taxon>
        <taxon>Rickenella</taxon>
    </lineage>
</organism>
<evidence type="ECO:0000313" key="8">
    <source>
        <dbReference type="EMBL" id="TDL29291.1"/>
    </source>
</evidence>
<dbReference type="Proteomes" id="UP000294933">
    <property type="component" value="Unassembled WGS sequence"/>
</dbReference>
<dbReference type="VEuPathDB" id="FungiDB:BD410DRAFT_810986"/>
<name>A0A4R5XE04_9AGAM</name>
<reference evidence="8 9" key="1">
    <citation type="submission" date="2018-06" db="EMBL/GenBank/DDBJ databases">
        <title>A transcriptomic atlas of mushroom development highlights an independent origin of complex multicellularity.</title>
        <authorList>
            <consortium name="DOE Joint Genome Institute"/>
            <person name="Krizsan K."/>
            <person name="Almasi E."/>
            <person name="Merenyi Z."/>
            <person name="Sahu N."/>
            <person name="Viragh M."/>
            <person name="Koszo T."/>
            <person name="Mondo S."/>
            <person name="Kiss B."/>
            <person name="Balint B."/>
            <person name="Kues U."/>
            <person name="Barry K."/>
            <person name="Hegedus J.C."/>
            <person name="Henrissat B."/>
            <person name="Johnson J."/>
            <person name="Lipzen A."/>
            <person name="Ohm R."/>
            <person name="Nagy I."/>
            <person name="Pangilinan J."/>
            <person name="Yan J."/>
            <person name="Xiong Y."/>
            <person name="Grigoriev I.V."/>
            <person name="Hibbett D.S."/>
            <person name="Nagy L.G."/>
        </authorList>
    </citation>
    <scope>NUCLEOTIDE SEQUENCE [LARGE SCALE GENOMIC DNA]</scope>
    <source>
        <strain evidence="8 9">SZMC22713</strain>
    </source>
</reference>
<evidence type="ECO:0000259" key="6">
    <source>
        <dbReference type="Pfam" id="PF00298"/>
    </source>
</evidence>
<dbReference type="InterPro" id="IPR000911">
    <property type="entry name" value="Ribosomal_uL11"/>
</dbReference>
<dbReference type="SUPFAM" id="SSF54747">
    <property type="entry name" value="Ribosomal L11/L12e N-terminal domain"/>
    <property type="match status" value="1"/>
</dbReference>
<dbReference type="NCBIfam" id="TIGR01632">
    <property type="entry name" value="L11_bact"/>
    <property type="match status" value="1"/>
</dbReference>
<gene>
    <name evidence="8" type="ORF">BD410DRAFT_810986</name>
</gene>
<evidence type="ECO:0000313" key="9">
    <source>
        <dbReference type="Proteomes" id="UP000294933"/>
    </source>
</evidence>
<keyword evidence="9" id="KW-1185">Reference proteome</keyword>
<dbReference type="GO" id="GO:0005762">
    <property type="term" value="C:mitochondrial large ribosomal subunit"/>
    <property type="evidence" value="ECO:0007669"/>
    <property type="project" value="TreeGrafter"/>
</dbReference>
<keyword evidence="2 5" id="KW-0689">Ribosomal protein</keyword>
<protein>
    <recommendedName>
        <fullName evidence="4">Large ribosomal subunit protein uL11m</fullName>
    </recommendedName>
</protein>
<evidence type="ECO:0000256" key="2">
    <source>
        <dbReference type="ARBA" id="ARBA00022980"/>
    </source>
</evidence>